<dbReference type="SUPFAM" id="SSF56003">
    <property type="entry name" value="Molybdenum cofactor-binding domain"/>
    <property type="match status" value="1"/>
</dbReference>
<dbReference type="Gene3D" id="3.90.1170.50">
    <property type="entry name" value="Aldehyde oxidase/xanthine dehydrogenase, a/b hammerhead"/>
    <property type="match status" value="1"/>
</dbReference>
<dbReference type="GO" id="GO:0005506">
    <property type="term" value="F:iron ion binding"/>
    <property type="evidence" value="ECO:0007669"/>
    <property type="project" value="InterPro"/>
</dbReference>
<dbReference type="OrthoDB" id="6177861at2"/>
<evidence type="ECO:0000259" key="1">
    <source>
        <dbReference type="SMART" id="SM01008"/>
    </source>
</evidence>
<dbReference type="InterPro" id="IPR016208">
    <property type="entry name" value="Ald_Oxase/xanthine_DH-like"/>
</dbReference>
<dbReference type="InterPro" id="IPR008274">
    <property type="entry name" value="AldOxase/xan_DH_MoCoBD1"/>
</dbReference>
<dbReference type="InterPro" id="IPR000674">
    <property type="entry name" value="Ald_Oxase/Xan_DH_a/b"/>
</dbReference>
<dbReference type="InterPro" id="IPR046867">
    <property type="entry name" value="AldOxase/xan_DH_MoCoBD2"/>
</dbReference>
<name>A0A2Z2P0T0_9GAMM</name>
<dbReference type="SMART" id="SM01008">
    <property type="entry name" value="Ald_Xan_dh_C"/>
    <property type="match status" value="1"/>
</dbReference>
<dbReference type="SUPFAM" id="SSF54665">
    <property type="entry name" value="CO dehydrogenase molybdoprotein N-domain-like"/>
    <property type="match status" value="1"/>
</dbReference>
<dbReference type="Proteomes" id="UP000250079">
    <property type="component" value="Chromosome"/>
</dbReference>
<gene>
    <name evidence="2" type="primary">xdhA_2</name>
    <name evidence="2" type="ORF">IMCC3135_31640</name>
</gene>
<accession>A0A2Z2P0T0</accession>
<dbReference type="PANTHER" id="PTHR11908:SF123">
    <property type="entry name" value="ALDEHYDE OXIDOREDUCTASE MOLYBDENUM-BINDING SUBUNIT PAOC"/>
    <property type="match status" value="1"/>
</dbReference>
<reference evidence="2 3" key="1">
    <citation type="submission" date="2016-12" db="EMBL/GenBank/DDBJ databases">
        <authorList>
            <person name="Song W.-J."/>
            <person name="Kurnit D.M."/>
        </authorList>
    </citation>
    <scope>NUCLEOTIDE SEQUENCE [LARGE SCALE GENOMIC DNA]</scope>
    <source>
        <strain evidence="2 3">IMCC3135</strain>
    </source>
</reference>
<evidence type="ECO:0000313" key="2">
    <source>
        <dbReference type="EMBL" id="ASJ76375.1"/>
    </source>
</evidence>
<dbReference type="EC" id="1.17.1.4" evidence="2"/>
<sequence length="733" mass="79187">MSAKMTMDQPDTRRRLDDMAQGLIGKPLDRADGPLKVSGSATYSHEWPIDNQAYGVLVRAPFAKGTVQSIDKQSVLSMEGVLAVINDERLLRNPAQGTANEAPVQGVKDVVYLGQPIALVVAETFECARHAAQSLSFEYEAADSVAIDPEATDAQLEKPDDKQFEQGDVDQAMQHAVFSVDQIYRTPGHNSAAMEPHCAIAQWQDENLTLYGSYQMLKYNRNELADSLGIDAERVRIVSKYVGGGFGSKLGIAPEAVAAAIAAKQLQRPVSVTLSRQQVFEVVMRRSETRQHFQLAADKSGVLTSLSHVSLVSNLPDETFAEPVGQATHFIYGGKNRRIGLQIARLNKTCAGSVRAPGEAVGVTALENAMDELAEAAGIDPVELRLINIPDNDPEQDIPFSSMKFREALKLGAERFNWNQRQSKPGQVREGEWLIGMGMASAARVNMLMESEAKVTLAADGSITVETDMTDIGTGSYTILAQIAGEMLGIPMSRIATHLGDTDLPASAGSGGSWGASSCGSAVYVACEDIRSQICKKLNCQNDELTLKDGHAIARNKRYDLVELLDGESLQAVGHIEPGDTSKDVRQATFGAHFAEVAVNSITGETRVRRMLGVYSAGRILNEKTAHSQCYGGMIFGIGMALTEELMHDPRDGHIVNRDLGEYHVPVNLDVPQLDVVLLDERDDHASPIQSKGIGELGICGAAAAIVNAIYNASGVRVRNYPATLDKILPHLK</sequence>
<keyword evidence="2" id="KW-0560">Oxidoreductase</keyword>
<dbReference type="Pfam" id="PF20256">
    <property type="entry name" value="MoCoBD_2"/>
    <property type="match status" value="1"/>
</dbReference>
<dbReference type="GO" id="GO:0004854">
    <property type="term" value="F:xanthine dehydrogenase activity"/>
    <property type="evidence" value="ECO:0007669"/>
    <property type="project" value="UniProtKB-EC"/>
</dbReference>
<dbReference type="KEGG" id="gai:IMCC3135_31640"/>
<proteinExistence type="predicted"/>
<dbReference type="AlphaFoldDB" id="A0A2Z2P0T0"/>
<dbReference type="EMBL" id="CP018632">
    <property type="protein sequence ID" value="ASJ76375.1"/>
    <property type="molecule type" value="Genomic_DNA"/>
</dbReference>
<keyword evidence="3" id="KW-1185">Reference proteome</keyword>
<dbReference type="PANTHER" id="PTHR11908">
    <property type="entry name" value="XANTHINE DEHYDROGENASE"/>
    <property type="match status" value="1"/>
</dbReference>
<dbReference type="InterPro" id="IPR037165">
    <property type="entry name" value="AldOxase/xan_DH_Mopterin-bd_sf"/>
</dbReference>
<evidence type="ECO:0000313" key="3">
    <source>
        <dbReference type="Proteomes" id="UP000250079"/>
    </source>
</evidence>
<dbReference type="InterPro" id="IPR036856">
    <property type="entry name" value="Ald_Oxase/Xan_DH_a/b_sf"/>
</dbReference>
<dbReference type="RefSeq" id="WP_088921153.1">
    <property type="nucleotide sequence ID" value="NZ_CP018632.1"/>
</dbReference>
<dbReference type="Gene3D" id="3.30.365.10">
    <property type="entry name" value="Aldehyde oxidase/xanthine dehydrogenase, molybdopterin binding domain"/>
    <property type="match status" value="4"/>
</dbReference>
<organism evidence="2 3">
    <name type="scientific">Granulosicoccus antarcticus IMCC3135</name>
    <dbReference type="NCBI Taxonomy" id="1192854"/>
    <lineage>
        <taxon>Bacteria</taxon>
        <taxon>Pseudomonadati</taxon>
        <taxon>Pseudomonadota</taxon>
        <taxon>Gammaproteobacteria</taxon>
        <taxon>Chromatiales</taxon>
        <taxon>Granulosicoccaceae</taxon>
        <taxon>Granulosicoccus</taxon>
    </lineage>
</organism>
<dbReference type="Pfam" id="PF01315">
    <property type="entry name" value="Ald_Xan_dh_C"/>
    <property type="match status" value="1"/>
</dbReference>
<dbReference type="Pfam" id="PF02738">
    <property type="entry name" value="MoCoBD_1"/>
    <property type="match status" value="1"/>
</dbReference>
<feature type="domain" description="Aldehyde oxidase/xanthine dehydrogenase a/b hammerhead" evidence="1">
    <location>
        <begin position="38"/>
        <end position="143"/>
    </location>
</feature>
<protein>
    <submittedName>
        <fullName evidence="2">Xanthine dehydrogenase molybdenum-binding subunit</fullName>
        <ecNumber evidence="2">1.17.1.4</ecNumber>
    </submittedName>
</protein>